<feature type="transmembrane region" description="Helical" evidence="9">
    <location>
        <begin position="97"/>
        <end position="121"/>
    </location>
</feature>
<dbReference type="EMBL" id="FQZV01000010">
    <property type="protein sequence ID" value="SHI93875.1"/>
    <property type="molecule type" value="Genomic_DNA"/>
</dbReference>
<dbReference type="PANTHER" id="PTHR11795:SF445">
    <property type="entry name" value="AMINO ACID ABC TRANSPORTER PERMEASE PROTEIN"/>
    <property type="match status" value="1"/>
</dbReference>
<feature type="transmembrane region" description="Helical" evidence="9">
    <location>
        <begin position="254"/>
        <end position="277"/>
    </location>
</feature>
<evidence type="ECO:0000256" key="2">
    <source>
        <dbReference type="ARBA" id="ARBA00022448"/>
    </source>
</evidence>
<name>A0A1M6F854_9FIRM</name>
<keyword evidence="3" id="KW-1003">Cell membrane</keyword>
<comment type="similarity">
    <text evidence="8">Belongs to the binding-protein-dependent transport system permease family. LivHM subfamily.</text>
</comment>
<dbReference type="GO" id="GO:0005886">
    <property type="term" value="C:plasma membrane"/>
    <property type="evidence" value="ECO:0007669"/>
    <property type="project" value="UniProtKB-SubCell"/>
</dbReference>
<evidence type="ECO:0000256" key="7">
    <source>
        <dbReference type="ARBA" id="ARBA00023136"/>
    </source>
</evidence>
<dbReference type="OrthoDB" id="9807115at2"/>
<evidence type="ECO:0000313" key="10">
    <source>
        <dbReference type="EMBL" id="SHI93875.1"/>
    </source>
</evidence>
<evidence type="ECO:0000256" key="5">
    <source>
        <dbReference type="ARBA" id="ARBA00022970"/>
    </source>
</evidence>
<proteinExistence type="inferred from homology"/>
<keyword evidence="4 9" id="KW-0812">Transmembrane</keyword>
<keyword evidence="7 9" id="KW-0472">Membrane</keyword>
<dbReference type="GO" id="GO:0006865">
    <property type="term" value="P:amino acid transport"/>
    <property type="evidence" value="ECO:0007669"/>
    <property type="project" value="UniProtKB-KW"/>
</dbReference>
<dbReference type="RefSeq" id="WP_110940208.1">
    <property type="nucleotide sequence ID" value="NZ_FQZV01000010.1"/>
</dbReference>
<feature type="transmembrane region" description="Helical" evidence="9">
    <location>
        <begin position="62"/>
        <end position="85"/>
    </location>
</feature>
<evidence type="ECO:0000256" key="8">
    <source>
        <dbReference type="ARBA" id="ARBA00037998"/>
    </source>
</evidence>
<evidence type="ECO:0000256" key="1">
    <source>
        <dbReference type="ARBA" id="ARBA00004651"/>
    </source>
</evidence>
<dbReference type="CDD" id="cd06582">
    <property type="entry name" value="TM_PBP1_LivH_like"/>
    <property type="match status" value="1"/>
</dbReference>
<dbReference type="GO" id="GO:0022857">
    <property type="term" value="F:transmembrane transporter activity"/>
    <property type="evidence" value="ECO:0007669"/>
    <property type="project" value="InterPro"/>
</dbReference>
<dbReference type="STRING" id="1121919.SAMN02745975_00943"/>
<keyword evidence="2" id="KW-0813">Transport</keyword>
<evidence type="ECO:0000313" key="11">
    <source>
        <dbReference type="Proteomes" id="UP000184536"/>
    </source>
</evidence>
<feature type="transmembrane region" description="Helical" evidence="9">
    <location>
        <begin position="6"/>
        <end position="29"/>
    </location>
</feature>
<dbReference type="InterPro" id="IPR001851">
    <property type="entry name" value="ABC_transp_permease"/>
</dbReference>
<dbReference type="PANTHER" id="PTHR11795">
    <property type="entry name" value="BRANCHED-CHAIN AMINO ACID TRANSPORT SYSTEM PERMEASE PROTEIN LIVH"/>
    <property type="match status" value="1"/>
</dbReference>
<sequence length="291" mass="31152">MSTFLQLLFSSLETGSVYALAALGIIIIFRTSKTTNFAQGSLGMFNAFVATIFLMSNNISPLVAAVVGMISAFTTGVVIDLIIMRRAKNISPLSKQIITFGLIMLLSGVAPMVFGTSPLSFPRFIQSGTLEMVSASITHNAFLNIGIGIAIMLSLFYFLQKTKWGLAVRVTASNEQTARLMGVPTKTVTMGAWAVAAALGTLSALMLAPAITVNISMMDNVQINALIACVLGGFQTFYGPVIGAYIIGLSKNMLVYYVSSTWGDAILYTLILGFMVFRPNGIIGKRIIKKV</sequence>
<gene>
    <name evidence="10" type="ORF">SAMN02745975_00943</name>
</gene>
<evidence type="ECO:0000256" key="3">
    <source>
        <dbReference type="ARBA" id="ARBA00022475"/>
    </source>
</evidence>
<feature type="transmembrane region" description="Helical" evidence="9">
    <location>
        <begin position="223"/>
        <end position="247"/>
    </location>
</feature>
<keyword evidence="5" id="KW-0029">Amino-acid transport</keyword>
<feature type="transmembrane region" description="Helical" evidence="9">
    <location>
        <begin position="188"/>
        <end position="211"/>
    </location>
</feature>
<dbReference type="InterPro" id="IPR052157">
    <property type="entry name" value="BCAA_transport_permease"/>
</dbReference>
<reference evidence="11" key="1">
    <citation type="submission" date="2016-11" db="EMBL/GenBank/DDBJ databases">
        <authorList>
            <person name="Varghese N."/>
            <person name="Submissions S."/>
        </authorList>
    </citation>
    <scope>NUCLEOTIDE SEQUENCE [LARGE SCALE GENOMIC DNA]</scope>
    <source>
        <strain evidence="11">DSM 17957</strain>
    </source>
</reference>
<keyword evidence="6 9" id="KW-1133">Transmembrane helix</keyword>
<accession>A0A1M6F854</accession>
<comment type="subcellular location">
    <subcellularLocation>
        <location evidence="1">Cell membrane</location>
        <topology evidence="1">Multi-pass membrane protein</topology>
    </subcellularLocation>
</comment>
<evidence type="ECO:0000256" key="4">
    <source>
        <dbReference type="ARBA" id="ARBA00022692"/>
    </source>
</evidence>
<evidence type="ECO:0000256" key="9">
    <source>
        <dbReference type="SAM" id="Phobius"/>
    </source>
</evidence>
<feature type="transmembrane region" description="Helical" evidence="9">
    <location>
        <begin position="141"/>
        <end position="159"/>
    </location>
</feature>
<dbReference type="Pfam" id="PF02653">
    <property type="entry name" value="BPD_transp_2"/>
    <property type="match status" value="1"/>
</dbReference>
<evidence type="ECO:0000256" key="6">
    <source>
        <dbReference type="ARBA" id="ARBA00022989"/>
    </source>
</evidence>
<keyword evidence="11" id="KW-1185">Reference proteome</keyword>
<dbReference type="AlphaFoldDB" id="A0A1M6F854"/>
<organism evidence="10 11">
    <name type="scientific">Geosporobacter subterraneus DSM 17957</name>
    <dbReference type="NCBI Taxonomy" id="1121919"/>
    <lineage>
        <taxon>Bacteria</taxon>
        <taxon>Bacillati</taxon>
        <taxon>Bacillota</taxon>
        <taxon>Clostridia</taxon>
        <taxon>Peptostreptococcales</taxon>
        <taxon>Thermotaleaceae</taxon>
        <taxon>Geosporobacter</taxon>
    </lineage>
</organism>
<protein>
    <submittedName>
        <fullName evidence="10">Amino acid/amide ABC transporter membrane protein 1, HAAT family (TC 3.A.1.4.-)</fullName>
    </submittedName>
</protein>
<dbReference type="Proteomes" id="UP000184536">
    <property type="component" value="Unassembled WGS sequence"/>
</dbReference>